<name>A0A5C3K9I4_COPMA</name>
<dbReference type="STRING" id="230819.A0A5C3K9I4"/>
<dbReference type="EMBL" id="ML210662">
    <property type="protein sequence ID" value="TFK16715.1"/>
    <property type="molecule type" value="Genomic_DNA"/>
</dbReference>
<keyword evidence="2" id="KW-1185">Reference proteome</keyword>
<proteinExistence type="predicted"/>
<protein>
    <submittedName>
        <fullName evidence="1">Uncharacterized protein</fullName>
    </submittedName>
</protein>
<dbReference type="AlphaFoldDB" id="A0A5C3K9I4"/>
<sequence length="98" mass="10683">CNICSCQVTPQDRQNHMGRHILHALKLVPQDGECPGEVSLEYPCGFCGQSSINGACFVSIKSGKVLSRCKYEYSLQISATSRVSKSKPCTNVPMKCSI</sequence>
<gene>
    <name evidence="1" type="ORF">FA15DRAFT_553474</name>
</gene>
<evidence type="ECO:0000313" key="1">
    <source>
        <dbReference type="EMBL" id="TFK16715.1"/>
    </source>
</evidence>
<feature type="non-terminal residue" evidence="1">
    <location>
        <position position="1"/>
    </location>
</feature>
<accession>A0A5C3K9I4</accession>
<evidence type="ECO:0000313" key="2">
    <source>
        <dbReference type="Proteomes" id="UP000307440"/>
    </source>
</evidence>
<organism evidence="1 2">
    <name type="scientific">Coprinopsis marcescibilis</name>
    <name type="common">Agaric fungus</name>
    <name type="synonym">Psathyrella marcescibilis</name>
    <dbReference type="NCBI Taxonomy" id="230819"/>
    <lineage>
        <taxon>Eukaryota</taxon>
        <taxon>Fungi</taxon>
        <taxon>Dikarya</taxon>
        <taxon>Basidiomycota</taxon>
        <taxon>Agaricomycotina</taxon>
        <taxon>Agaricomycetes</taxon>
        <taxon>Agaricomycetidae</taxon>
        <taxon>Agaricales</taxon>
        <taxon>Agaricineae</taxon>
        <taxon>Psathyrellaceae</taxon>
        <taxon>Coprinopsis</taxon>
    </lineage>
</organism>
<dbReference type="OrthoDB" id="2953545at2759"/>
<feature type="non-terminal residue" evidence="1">
    <location>
        <position position="98"/>
    </location>
</feature>
<reference evidence="1 2" key="1">
    <citation type="journal article" date="2019" name="Nat. Ecol. Evol.">
        <title>Megaphylogeny resolves global patterns of mushroom evolution.</title>
        <authorList>
            <person name="Varga T."/>
            <person name="Krizsan K."/>
            <person name="Foldi C."/>
            <person name="Dima B."/>
            <person name="Sanchez-Garcia M."/>
            <person name="Sanchez-Ramirez S."/>
            <person name="Szollosi G.J."/>
            <person name="Szarkandi J.G."/>
            <person name="Papp V."/>
            <person name="Albert L."/>
            <person name="Andreopoulos W."/>
            <person name="Angelini C."/>
            <person name="Antonin V."/>
            <person name="Barry K.W."/>
            <person name="Bougher N.L."/>
            <person name="Buchanan P."/>
            <person name="Buyck B."/>
            <person name="Bense V."/>
            <person name="Catcheside P."/>
            <person name="Chovatia M."/>
            <person name="Cooper J."/>
            <person name="Damon W."/>
            <person name="Desjardin D."/>
            <person name="Finy P."/>
            <person name="Geml J."/>
            <person name="Haridas S."/>
            <person name="Hughes K."/>
            <person name="Justo A."/>
            <person name="Karasinski D."/>
            <person name="Kautmanova I."/>
            <person name="Kiss B."/>
            <person name="Kocsube S."/>
            <person name="Kotiranta H."/>
            <person name="LaButti K.M."/>
            <person name="Lechner B.E."/>
            <person name="Liimatainen K."/>
            <person name="Lipzen A."/>
            <person name="Lukacs Z."/>
            <person name="Mihaltcheva S."/>
            <person name="Morgado L.N."/>
            <person name="Niskanen T."/>
            <person name="Noordeloos M.E."/>
            <person name="Ohm R.A."/>
            <person name="Ortiz-Santana B."/>
            <person name="Ovrebo C."/>
            <person name="Racz N."/>
            <person name="Riley R."/>
            <person name="Savchenko A."/>
            <person name="Shiryaev A."/>
            <person name="Soop K."/>
            <person name="Spirin V."/>
            <person name="Szebenyi C."/>
            <person name="Tomsovsky M."/>
            <person name="Tulloss R.E."/>
            <person name="Uehling J."/>
            <person name="Grigoriev I.V."/>
            <person name="Vagvolgyi C."/>
            <person name="Papp T."/>
            <person name="Martin F.M."/>
            <person name="Miettinen O."/>
            <person name="Hibbett D.S."/>
            <person name="Nagy L.G."/>
        </authorList>
    </citation>
    <scope>NUCLEOTIDE SEQUENCE [LARGE SCALE GENOMIC DNA]</scope>
    <source>
        <strain evidence="1 2">CBS 121175</strain>
    </source>
</reference>
<dbReference type="Proteomes" id="UP000307440">
    <property type="component" value="Unassembled WGS sequence"/>
</dbReference>